<proteinExistence type="inferred from homology"/>
<organism evidence="3 4">
    <name type="scientific">Geomicrobium sediminis</name>
    <dbReference type="NCBI Taxonomy" id="1347788"/>
    <lineage>
        <taxon>Bacteria</taxon>
        <taxon>Bacillati</taxon>
        <taxon>Bacillota</taxon>
        <taxon>Bacilli</taxon>
        <taxon>Bacillales</taxon>
        <taxon>Geomicrobium</taxon>
    </lineage>
</organism>
<dbReference type="PANTHER" id="PTHR34386:SF1">
    <property type="entry name" value="GLUTAREDOXIN-LIKE PROTEIN NRDH"/>
    <property type="match status" value="1"/>
</dbReference>
<comment type="caution">
    <text evidence="3">The sequence shown here is derived from an EMBL/GenBank/DDBJ whole genome shotgun (WGS) entry which is preliminary data.</text>
</comment>
<dbReference type="InterPro" id="IPR006660">
    <property type="entry name" value="Arsenate_reductase-like"/>
</dbReference>
<dbReference type="Pfam" id="PF00462">
    <property type="entry name" value="Glutaredoxin"/>
    <property type="match status" value="1"/>
</dbReference>
<dbReference type="CDD" id="cd02976">
    <property type="entry name" value="NrdH"/>
    <property type="match status" value="1"/>
</dbReference>
<evidence type="ECO:0000313" key="3">
    <source>
        <dbReference type="EMBL" id="MBM7634392.1"/>
    </source>
</evidence>
<accession>A0ABS2PGK7</accession>
<evidence type="ECO:0000259" key="2">
    <source>
        <dbReference type="Pfam" id="PF00462"/>
    </source>
</evidence>
<evidence type="ECO:0000313" key="4">
    <source>
        <dbReference type="Proteomes" id="UP000741863"/>
    </source>
</evidence>
<dbReference type="Proteomes" id="UP000741863">
    <property type="component" value="Unassembled WGS sequence"/>
</dbReference>
<comment type="similarity">
    <text evidence="1">Belongs to the ArsC family.</text>
</comment>
<dbReference type="SUPFAM" id="SSF52833">
    <property type="entry name" value="Thioredoxin-like"/>
    <property type="match status" value="1"/>
</dbReference>
<dbReference type="PROSITE" id="PS51353">
    <property type="entry name" value="ARSC"/>
    <property type="match status" value="1"/>
</dbReference>
<dbReference type="RefSeq" id="WP_204699172.1">
    <property type="nucleotide sequence ID" value="NZ_JAFBEC010000012.1"/>
</dbReference>
<dbReference type="PROSITE" id="PS51354">
    <property type="entry name" value="GLUTAREDOXIN_2"/>
    <property type="match status" value="1"/>
</dbReference>
<dbReference type="PANTHER" id="PTHR34386">
    <property type="entry name" value="GLUTAREDOXIN"/>
    <property type="match status" value="1"/>
</dbReference>
<dbReference type="InterPro" id="IPR036249">
    <property type="entry name" value="Thioredoxin-like_sf"/>
</dbReference>
<dbReference type="InterPro" id="IPR051548">
    <property type="entry name" value="Grx-like_ET"/>
</dbReference>
<dbReference type="Gene3D" id="3.40.30.10">
    <property type="entry name" value="Glutaredoxin"/>
    <property type="match status" value="1"/>
</dbReference>
<evidence type="ECO:0000256" key="1">
    <source>
        <dbReference type="PROSITE-ProRule" id="PRU01282"/>
    </source>
</evidence>
<sequence>MYHLTIYTRPMCSDCAKTKEKLQDAGVQYVEHNLSENEEKESELKKLTGSRVVPGLVFKRRGLVGSLKKPIVYTGYERNQKEADDLILQMQEEN</sequence>
<name>A0ABS2PGK7_9BACL</name>
<gene>
    <name evidence="3" type="ORF">JOD17_003498</name>
</gene>
<dbReference type="InterPro" id="IPR002109">
    <property type="entry name" value="Glutaredoxin"/>
</dbReference>
<feature type="domain" description="Glutaredoxin" evidence="2">
    <location>
        <begin position="5"/>
        <end position="59"/>
    </location>
</feature>
<reference evidence="3 4" key="1">
    <citation type="submission" date="2021-01" db="EMBL/GenBank/DDBJ databases">
        <title>Genomic Encyclopedia of Type Strains, Phase IV (KMG-IV): sequencing the most valuable type-strain genomes for metagenomic binning, comparative biology and taxonomic classification.</title>
        <authorList>
            <person name="Goeker M."/>
        </authorList>
    </citation>
    <scope>NUCLEOTIDE SEQUENCE [LARGE SCALE GENOMIC DNA]</scope>
    <source>
        <strain evidence="3 4">DSM 25540</strain>
    </source>
</reference>
<keyword evidence="4" id="KW-1185">Reference proteome</keyword>
<dbReference type="EMBL" id="JAFBEC010000012">
    <property type="protein sequence ID" value="MBM7634392.1"/>
    <property type="molecule type" value="Genomic_DNA"/>
</dbReference>
<protein>
    <submittedName>
        <fullName evidence="3">Glutaredoxin 3</fullName>
    </submittedName>
</protein>